<sequence>MSQTVYGKPIEDAKAGPAEMQAASVDLADRICSLLRSSADAEIISTDTMYEGNELGVRSLLESMQNEAAWTARQSMDGLQISAKYKCAEFSPMLRVYEAAHGPTR</sequence>
<comment type="caution">
    <text evidence="1">The sequence shown here is derived from an EMBL/GenBank/DDBJ whole genome shotgun (WGS) entry which is preliminary data.</text>
</comment>
<dbReference type="Proteomes" id="UP000471166">
    <property type="component" value="Unassembled WGS sequence"/>
</dbReference>
<organism evidence="1 2">
    <name type="scientific">Nocardia cyriacigeorgica</name>
    <dbReference type="NCBI Taxonomy" id="135487"/>
    <lineage>
        <taxon>Bacteria</taxon>
        <taxon>Bacillati</taxon>
        <taxon>Actinomycetota</taxon>
        <taxon>Actinomycetes</taxon>
        <taxon>Mycobacteriales</taxon>
        <taxon>Nocardiaceae</taxon>
        <taxon>Nocardia</taxon>
    </lineage>
</organism>
<reference evidence="1 2" key="1">
    <citation type="submission" date="2020-01" db="EMBL/GenBank/DDBJ databases">
        <title>Genetics and antimicrobial susceptibilities of Nocardia species isolated from the soil; a comparison with species isolated from humans.</title>
        <authorList>
            <person name="Carrasco G."/>
            <person name="Monzon S."/>
            <person name="Sansegundo M."/>
            <person name="Garcia E."/>
            <person name="Garrido N."/>
            <person name="Medina M.J."/>
            <person name="Villalon P."/>
            <person name="Ramirez-Arocha A.C."/>
            <person name="Jimenez P."/>
            <person name="Cuesta I."/>
            <person name="Valdezate S."/>
        </authorList>
    </citation>
    <scope>NUCLEOTIDE SEQUENCE [LARGE SCALE GENOMIC DNA]</scope>
    <source>
        <strain evidence="1 2">CNM20110626</strain>
    </source>
</reference>
<name>A0A6P1CMR6_9NOCA</name>
<gene>
    <name evidence="1" type="ORF">GV791_14995</name>
</gene>
<evidence type="ECO:0000313" key="1">
    <source>
        <dbReference type="EMBL" id="NEW33860.1"/>
    </source>
</evidence>
<protein>
    <submittedName>
        <fullName evidence="1">Uncharacterized protein</fullName>
    </submittedName>
</protein>
<dbReference type="EMBL" id="JAAGVB010000020">
    <property type="protein sequence ID" value="NEW33860.1"/>
    <property type="molecule type" value="Genomic_DNA"/>
</dbReference>
<dbReference type="RefSeq" id="WP_163845272.1">
    <property type="nucleotide sequence ID" value="NZ_JAAGVB010000020.1"/>
</dbReference>
<accession>A0A6P1CMR6</accession>
<dbReference type="AlphaFoldDB" id="A0A6P1CMR6"/>
<proteinExistence type="predicted"/>
<evidence type="ECO:0000313" key="2">
    <source>
        <dbReference type="Proteomes" id="UP000471166"/>
    </source>
</evidence>